<dbReference type="Proteomes" id="UP000246132">
    <property type="component" value="Unassembled WGS sequence"/>
</dbReference>
<dbReference type="AlphaFoldDB" id="A0A3A8AGE4"/>
<feature type="transmembrane region" description="Helical" evidence="7">
    <location>
        <begin position="135"/>
        <end position="153"/>
    </location>
</feature>
<feature type="transmembrane region" description="Helical" evidence="7">
    <location>
        <begin position="201"/>
        <end position="218"/>
    </location>
</feature>
<comment type="subcellular location">
    <subcellularLocation>
        <location evidence="1">Cell membrane</location>
        <topology evidence="1">Multi-pass membrane protein</topology>
    </subcellularLocation>
</comment>
<dbReference type="OrthoDB" id="3296441at2"/>
<feature type="transmembrane region" description="Helical" evidence="7">
    <location>
        <begin position="105"/>
        <end position="123"/>
    </location>
</feature>
<dbReference type="EMBL" id="QFWV02000006">
    <property type="protein sequence ID" value="RKF06730.1"/>
    <property type="molecule type" value="Genomic_DNA"/>
</dbReference>
<evidence type="ECO:0000256" key="5">
    <source>
        <dbReference type="ARBA" id="ARBA00023136"/>
    </source>
</evidence>
<evidence type="ECO:0000256" key="6">
    <source>
        <dbReference type="SAM" id="MobiDB-lite"/>
    </source>
</evidence>
<dbReference type="InterPro" id="IPR051461">
    <property type="entry name" value="UPF0750_membrane"/>
</dbReference>
<reference evidence="8 9" key="1">
    <citation type="journal article" date="2018" name="Int. J. Syst. Bacteriol.">
        <title>Oceaniradius stylonemae gen. nov., sp. nov., isolated from a red alga, Stylonema cornu-cervi.</title>
        <authorList>
            <person name="Jeong S."/>
        </authorList>
    </citation>
    <scope>NUCLEOTIDE SEQUENCE [LARGE SCALE GENOMIC DNA]</scope>
    <source>
        <strain evidence="8 9">StC1</strain>
    </source>
</reference>
<keyword evidence="3 7" id="KW-0812">Transmembrane</keyword>
<dbReference type="GO" id="GO:0005886">
    <property type="term" value="C:plasma membrane"/>
    <property type="evidence" value="ECO:0007669"/>
    <property type="project" value="UniProtKB-SubCell"/>
</dbReference>
<dbReference type="PANTHER" id="PTHR33545:SF5">
    <property type="entry name" value="UPF0750 MEMBRANE PROTEIN YITT"/>
    <property type="match status" value="1"/>
</dbReference>
<keyword evidence="9" id="KW-1185">Reference proteome</keyword>
<dbReference type="Pfam" id="PF02588">
    <property type="entry name" value="YitT_membrane"/>
    <property type="match status" value="1"/>
</dbReference>
<evidence type="ECO:0000313" key="9">
    <source>
        <dbReference type="Proteomes" id="UP000246132"/>
    </source>
</evidence>
<protein>
    <submittedName>
        <fullName evidence="8">YitT family protein</fullName>
    </submittedName>
</protein>
<name>A0A3A8AGE4_9HYPH</name>
<comment type="caution">
    <text evidence="8">The sequence shown here is derived from an EMBL/GenBank/DDBJ whole genome shotgun (WGS) entry which is preliminary data.</text>
</comment>
<evidence type="ECO:0000256" key="2">
    <source>
        <dbReference type="ARBA" id="ARBA00022475"/>
    </source>
</evidence>
<keyword evidence="4 7" id="KW-1133">Transmembrane helix</keyword>
<feature type="region of interest" description="Disordered" evidence="6">
    <location>
        <begin position="1"/>
        <end position="22"/>
    </location>
</feature>
<accession>A0A3A8AGE4</accession>
<evidence type="ECO:0000256" key="4">
    <source>
        <dbReference type="ARBA" id="ARBA00022989"/>
    </source>
</evidence>
<dbReference type="PANTHER" id="PTHR33545">
    <property type="entry name" value="UPF0750 MEMBRANE PROTEIN YITT-RELATED"/>
    <property type="match status" value="1"/>
</dbReference>
<feature type="transmembrane region" description="Helical" evidence="7">
    <location>
        <begin position="70"/>
        <end position="93"/>
    </location>
</feature>
<sequence length="228" mass="24365">MDADSVTDTHQEPDGDSTDEADRQAMIMIRPSRHTLPEDIFAISIGVALVSFGVFLFQQAELVVSGVAGIALTISYATGLDFSALFFALNLPFYALAVRGMGWRFVIKTFCAIALMSVLVRYYPVLITIETLEPGFAALIGGIMIGLGLLALFRHGAGLGGINILVYWLQSARGMRAGYVQLGIDALILAGAALVIGWQGIVWSVAGAVMFNLILGVNHKPGRYVGVN</sequence>
<dbReference type="RefSeq" id="WP_109767256.1">
    <property type="nucleotide sequence ID" value="NZ_QFWV02000006.1"/>
</dbReference>
<proteinExistence type="predicted"/>
<organism evidence="8 9">
    <name type="scientific">Oceaniradius stylonematis</name>
    <dbReference type="NCBI Taxonomy" id="2184161"/>
    <lineage>
        <taxon>Bacteria</taxon>
        <taxon>Pseudomonadati</taxon>
        <taxon>Pseudomonadota</taxon>
        <taxon>Alphaproteobacteria</taxon>
        <taxon>Hyphomicrobiales</taxon>
        <taxon>Ahrensiaceae</taxon>
        <taxon>Oceaniradius</taxon>
    </lineage>
</organism>
<gene>
    <name evidence="8" type="ORF">DEM25_010820</name>
</gene>
<feature type="transmembrane region" description="Helical" evidence="7">
    <location>
        <begin position="40"/>
        <end position="58"/>
    </location>
</feature>
<keyword evidence="2" id="KW-1003">Cell membrane</keyword>
<evidence type="ECO:0000313" key="8">
    <source>
        <dbReference type="EMBL" id="RKF06730.1"/>
    </source>
</evidence>
<evidence type="ECO:0000256" key="1">
    <source>
        <dbReference type="ARBA" id="ARBA00004651"/>
    </source>
</evidence>
<dbReference type="InterPro" id="IPR003740">
    <property type="entry name" value="YitT"/>
</dbReference>
<evidence type="ECO:0000256" key="3">
    <source>
        <dbReference type="ARBA" id="ARBA00022692"/>
    </source>
</evidence>
<keyword evidence="5 7" id="KW-0472">Membrane</keyword>
<evidence type="ECO:0000256" key="7">
    <source>
        <dbReference type="SAM" id="Phobius"/>
    </source>
</evidence>